<reference evidence="2 3" key="1">
    <citation type="journal article" date="2010" name="Stand. Genomic Sci.">
        <title>Complete genome sequence of Haloterrigena turkmenica type strain (4k).</title>
        <authorList>
            <person name="Saunders E."/>
            <person name="Tindall B.J."/>
            <person name="Fahnrich R."/>
            <person name="Lapidus A."/>
            <person name="Copeland A."/>
            <person name="Del Rio T.G."/>
            <person name="Lucas S."/>
            <person name="Chen F."/>
            <person name="Tice H."/>
            <person name="Cheng J.F."/>
            <person name="Han C."/>
            <person name="Detter J.C."/>
            <person name="Bruce D."/>
            <person name="Goodwin L."/>
            <person name="Chain P."/>
            <person name="Pitluck S."/>
            <person name="Pati A."/>
            <person name="Ivanova N."/>
            <person name="Mavromatis K."/>
            <person name="Chen A."/>
            <person name="Palaniappan K."/>
            <person name="Land M."/>
            <person name="Hauser L."/>
            <person name="Chang Y.J."/>
            <person name="Jeffries C.D."/>
            <person name="Brettin T."/>
            <person name="Rohde M."/>
            <person name="Goker M."/>
            <person name="Bristow J."/>
            <person name="Eisen J.A."/>
            <person name="Markowitz V."/>
            <person name="Hugenholtz P."/>
            <person name="Klenk H.P."/>
            <person name="Kyrpides N.C."/>
        </authorList>
    </citation>
    <scope>NUCLEOTIDE SEQUENCE [LARGE SCALE GENOMIC DNA]</scope>
    <source>
        <strain evidence="3">ATCC 51198 / DSM 5511 / JCM 9101 / NCIMB 13204 / VKM B-1734 / 4k</strain>
    </source>
</reference>
<keyword evidence="2" id="KW-0614">Plasmid</keyword>
<keyword evidence="3" id="KW-1185">Reference proteome</keyword>
<evidence type="ECO:0000313" key="3">
    <source>
        <dbReference type="Proteomes" id="UP000001903"/>
    </source>
</evidence>
<accession>D2S3A0</accession>
<name>D2S3A0_HALTV</name>
<dbReference type="eggNOG" id="arCOG10859">
    <property type="taxonomic scope" value="Archaea"/>
</dbReference>
<dbReference type="KEGG" id="htu:Htur_5216"/>
<organism evidence="2 3">
    <name type="scientific">Haloterrigena turkmenica (strain ATCC 51198 / DSM 5511 / JCM 9101 / NCIMB 13204 / VKM B-1734 / 4k)</name>
    <name type="common">Halococcus turkmenicus</name>
    <dbReference type="NCBI Taxonomy" id="543526"/>
    <lineage>
        <taxon>Archaea</taxon>
        <taxon>Methanobacteriati</taxon>
        <taxon>Methanobacteriota</taxon>
        <taxon>Stenosarchaea group</taxon>
        <taxon>Halobacteria</taxon>
        <taxon>Halobacteriales</taxon>
        <taxon>Natrialbaceae</taxon>
        <taxon>Haloterrigena</taxon>
    </lineage>
</organism>
<geneLocation type="plasmid" evidence="2 3">
    <name>pHTUR04</name>
</geneLocation>
<feature type="compositionally biased region" description="Low complexity" evidence="1">
    <location>
        <begin position="8"/>
        <end position="20"/>
    </location>
</feature>
<proteinExistence type="predicted"/>
<dbReference type="HOGENOM" id="CLU_1901890_0_0_2"/>
<evidence type="ECO:0000313" key="2">
    <source>
        <dbReference type="EMBL" id="ADB63847.1"/>
    </source>
</evidence>
<dbReference type="EMBL" id="CP001864">
    <property type="protein sequence ID" value="ADB63847.1"/>
    <property type="molecule type" value="Genomic_DNA"/>
</dbReference>
<protein>
    <submittedName>
        <fullName evidence="2">Uncharacterized protein</fullName>
    </submittedName>
</protein>
<sequence>MVKEIHMNPSDDASASPSSNCDGNDEQSDGKQPLFRGGCNDVTANVPIEGLYEGSNGRYYTDCQLRRRLRTDRWAPCIRQRDPDRRLVETRDGSLLLLTPTDDLPAWAELRIDDRGARVVDTRRPVPNGSLPK</sequence>
<gene>
    <name evidence="2" type="ordered locus">Htur_5216</name>
</gene>
<dbReference type="Proteomes" id="UP000001903">
    <property type="component" value="Plasmid pHTUR04"/>
</dbReference>
<evidence type="ECO:0000256" key="1">
    <source>
        <dbReference type="SAM" id="MobiDB-lite"/>
    </source>
</evidence>
<dbReference type="AlphaFoldDB" id="D2S3A0"/>
<feature type="region of interest" description="Disordered" evidence="1">
    <location>
        <begin position="1"/>
        <end position="39"/>
    </location>
</feature>